<dbReference type="SUPFAM" id="SSF53335">
    <property type="entry name" value="S-adenosyl-L-methionine-dependent methyltransferases"/>
    <property type="match status" value="1"/>
</dbReference>
<accession>A0ABU3P2R3</accession>
<dbReference type="EC" id="2.1.-.-" evidence="2"/>
<proteinExistence type="predicted"/>
<dbReference type="Proteomes" id="UP001254848">
    <property type="component" value="Unassembled WGS sequence"/>
</dbReference>
<keyword evidence="2" id="KW-0808">Transferase</keyword>
<name>A0ABU3P2R3_9FIRM</name>
<dbReference type="InterPro" id="IPR029063">
    <property type="entry name" value="SAM-dependent_MTases_sf"/>
</dbReference>
<evidence type="ECO:0000313" key="3">
    <source>
        <dbReference type="Proteomes" id="UP001254848"/>
    </source>
</evidence>
<dbReference type="Gene3D" id="3.40.50.150">
    <property type="entry name" value="Vaccinia Virus protein VP39"/>
    <property type="match status" value="1"/>
</dbReference>
<sequence length="231" mass="25362">MNDNKTSQAAIHYDENVHKTIPRYHTFHAEVLDLVRVLAPSPRSWLDTGCGTGTLIARAAESFTNTRFLAADPSEAMLELAREKLAALPVDYNQCGSENLAYTDCFDVVTAVMAHHYLSPAQRAQATRKCCEGLRAGGLYITFETIRPLSERGVQVGLQRWRAHQLNSGKAPAEVEKHISRYGSELLPITIAEHLALLEGSGFSAAELFWASGLQAGFYAVKRPTPPSGTY</sequence>
<evidence type="ECO:0000259" key="1">
    <source>
        <dbReference type="Pfam" id="PF13649"/>
    </source>
</evidence>
<reference evidence="2 3" key="1">
    <citation type="submission" date="2023-07" db="EMBL/GenBank/DDBJ databases">
        <title>The novel representative of Negativicutes class, Anaeroselena agilis gen. nov. sp. nov.</title>
        <authorList>
            <person name="Prokofeva M.I."/>
            <person name="Elcheninov A.G."/>
            <person name="Klyukina A."/>
            <person name="Kublanov I.V."/>
            <person name="Frolov E.N."/>
            <person name="Podosokorskaya O.A."/>
        </authorList>
    </citation>
    <scope>NUCLEOTIDE SEQUENCE [LARGE SCALE GENOMIC DNA]</scope>
    <source>
        <strain evidence="2 3">4137-cl</strain>
    </source>
</reference>
<dbReference type="RefSeq" id="WP_413781772.1">
    <property type="nucleotide sequence ID" value="NZ_JAUOZS010000001.1"/>
</dbReference>
<dbReference type="GO" id="GO:0008168">
    <property type="term" value="F:methyltransferase activity"/>
    <property type="evidence" value="ECO:0007669"/>
    <property type="project" value="UniProtKB-KW"/>
</dbReference>
<gene>
    <name evidence="2" type="ORF">Q4T40_18945</name>
</gene>
<dbReference type="PANTHER" id="PTHR43464">
    <property type="entry name" value="METHYLTRANSFERASE"/>
    <property type="match status" value="1"/>
</dbReference>
<dbReference type="EMBL" id="JAUOZS010000001">
    <property type="protein sequence ID" value="MDT8903312.1"/>
    <property type="molecule type" value="Genomic_DNA"/>
</dbReference>
<dbReference type="Pfam" id="PF13649">
    <property type="entry name" value="Methyltransf_25"/>
    <property type="match status" value="1"/>
</dbReference>
<keyword evidence="2" id="KW-0489">Methyltransferase</keyword>
<dbReference type="GO" id="GO:0032259">
    <property type="term" value="P:methylation"/>
    <property type="evidence" value="ECO:0007669"/>
    <property type="project" value="UniProtKB-KW"/>
</dbReference>
<comment type="caution">
    <text evidence="2">The sequence shown here is derived from an EMBL/GenBank/DDBJ whole genome shotgun (WGS) entry which is preliminary data.</text>
</comment>
<dbReference type="CDD" id="cd02440">
    <property type="entry name" value="AdoMet_MTases"/>
    <property type="match status" value="1"/>
</dbReference>
<dbReference type="InterPro" id="IPR041698">
    <property type="entry name" value="Methyltransf_25"/>
</dbReference>
<evidence type="ECO:0000313" key="2">
    <source>
        <dbReference type="EMBL" id="MDT8903312.1"/>
    </source>
</evidence>
<dbReference type="PANTHER" id="PTHR43464:SF92">
    <property type="entry name" value="SLR1071 PROTEIN"/>
    <property type="match status" value="1"/>
</dbReference>
<protein>
    <submittedName>
        <fullName evidence="2">Class I SAM-dependent methyltransferase</fullName>
        <ecNumber evidence="2">2.1.-.-</ecNumber>
    </submittedName>
</protein>
<organism evidence="2 3">
    <name type="scientific">Anaeroselena agilis</name>
    <dbReference type="NCBI Taxonomy" id="3063788"/>
    <lineage>
        <taxon>Bacteria</taxon>
        <taxon>Bacillati</taxon>
        <taxon>Bacillota</taxon>
        <taxon>Negativicutes</taxon>
        <taxon>Acetonemataceae</taxon>
        <taxon>Anaeroselena</taxon>
    </lineage>
</organism>
<keyword evidence="3" id="KW-1185">Reference proteome</keyword>
<feature type="domain" description="Methyltransferase" evidence="1">
    <location>
        <begin position="46"/>
        <end position="138"/>
    </location>
</feature>